<dbReference type="EMBL" id="QQBB01000001">
    <property type="protein sequence ID" value="RDI62172.1"/>
    <property type="molecule type" value="Genomic_DNA"/>
</dbReference>
<feature type="signal peptide" evidence="1">
    <location>
        <begin position="1"/>
        <end position="22"/>
    </location>
</feature>
<feature type="chain" id="PRO_5016959565" evidence="1">
    <location>
        <begin position="23"/>
        <end position="145"/>
    </location>
</feature>
<reference evidence="2 3" key="1">
    <citation type="submission" date="2018-07" db="EMBL/GenBank/DDBJ databases">
        <title>Genomic Encyclopedia of Type Strains, Phase IV (KMG-IV): sequencing the most valuable type-strain genomes for metagenomic binning, comparative biology and taxonomic classification.</title>
        <authorList>
            <person name="Goeker M."/>
        </authorList>
    </citation>
    <scope>NUCLEOTIDE SEQUENCE [LARGE SCALE GENOMIC DNA]</scope>
    <source>
        <strain evidence="2 3">DSM 14364</strain>
    </source>
</reference>
<comment type="caution">
    <text evidence="2">The sequence shown here is derived from an EMBL/GenBank/DDBJ whole genome shotgun (WGS) entry which is preliminary data.</text>
</comment>
<dbReference type="AlphaFoldDB" id="A0A370HUH4"/>
<dbReference type="Pfam" id="PF12318">
    <property type="entry name" value="FAD-SLDH"/>
    <property type="match status" value="1"/>
</dbReference>
<organism evidence="2 3">
    <name type="scientific">Microvirga subterranea</name>
    <dbReference type="NCBI Taxonomy" id="186651"/>
    <lineage>
        <taxon>Bacteria</taxon>
        <taxon>Pseudomonadati</taxon>
        <taxon>Pseudomonadota</taxon>
        <taxon>Alphaproteobacteria</taxon>
        <taxon>Hyphomicrobiales</taxon>
        <taxon>Methylobacteriaceae</taxon>
        <taxon>Microvirga</taxon>
    </lineage>
</organism>
<dbReference type="InterPro" id="IPR024651">
    <property type="entry name" value="FAD-SLDH_ssu"/>
</dbReference>
<keyword evidence="1" id="KW-0732">Signal</keyword>
<keyword evidence="3" id="KW-1185">Reference proteome</keyword>
<evidence type="ECO:0000313" key="2">
    <source>
        <dbReference type="EMBL" id="RDI62172.1"/>
    </source>
</evidence>
<evidence type="ECO:0000313" key="3">
    <source>
        <dbReference type="Proteomes" id="UP000254925"/>
    </source>
</evidence>
<proteinExistence type="predicted"/>
<dbReference type="InterPro" id="IPR006311">
    <property type="entry name" value="TAT_signal"/>
</dbReference>
<dbReference type="Proteomes" id="UP000254925">
    <property type="component" value="Unassembled WGS sequence"/>
</dbReference>
<name>A0A370HUH4_9HYPH</name>
<dbReference type="PROSITE" id="PS51318">
    <property type="entry name" value="TAT"/>
    <property type="match status" value="1"/>
</dbReference>
<gene>
    <name evidence="2" type="ORF">DES45_101440</name>
</gene>
<sequence length="145" mass="14966">MAPLMTRRALMLGSAGMTLALAAGLGRPAMARDTISLDDFLKVSARLTDQDAADLDSDAAARILQGLTSIGRGPGLVLLAQDPAVTAGTVADDIVAAWYSGVCDTDRGEVLATFTGALVWNALDYTKPFGSCGGETGYWAEAPQS</sequence>
<dbReference type="RefSeq" id="WP_170151365.1">
    <property type="nucleotide sequence ID" value="NZ_QQBB01000001.1"/>
</dbReference>
<protein>
    <submittedName>
        <fullName evidence="2">D-sorbitol dehydrogenase-like protein</fullName>
    </submittedName>
</protein>
<accession>A0A370HUH4</accession>
<evidence type="ECO:0000256" key="1">
    <source>
        <dbReference type="SAM" id="SignalP"/>
    </source>
</evidence>